<dbReference type="Proteomes" id="UP001497700">
    <property type="component" value="Unassembled WGS sequence"/>
</dbReference>
<keyword evidence="2" id="KW-1185">Reference proteome</keyword>
<sequence>MRYLRPRFKIIAPGLEISHDPTSFIDDQKFTVINANSEYGIIIHPVLVFAFVERLVA</sequence>
<name>A0ACB9YMW1_9PEZI</name>
<organism evidence="1 2">
    <name type="scientific">Hypoxylon rubiginosum</name>
    <dbReference type="NCBI Taxonomy" id="110542"/>
    <lineage>
        <taxon>Eukaryota</taxon>
        <taxon>Fungi</taxon>
        <taxon>Dikarya</taxon>
        <taxon>Ascomycota</taxon>
        <taxon>Pezizomycotina</taxon>
        <taxon>Sordariomycetes</taxon>
        <taxon>Xylariomycetidae</taxon>
        <taxon>Xylariales</taxon>
        <taxon>Hypoxylaceae</taxon>
        <taxon>Hypoxylon</taxon>
    </lineage>
</organism>
<dbReference type="EMBL" id="MU393583">
    <property type="protein sequence ID" value="KAI4860536.1"/>
    <property type="molecule type" value="Genomic_DNA"/>
</dbReference>
<protein>
    <submittedName>
        <fullName evidence="1">Uncharacterized protein</fullName>
    </submittedName>
</protein>
<gene>
    <name evidence="1" type="ORF">F4820DRAFT_436634</name>
</gene>
<evidence type="ECO:0000313" key="1">
    <source>
        <dbReference type="EMBL" id="KAI4860536.1"/>
    </source>
</evidence>
<proteinExistence type="predicted"/>
<evidence type="ECO:0000313" key="2">
    <source>
        <dbReference type="Proteomes" id="UP001497700"/>
    </source>
</evidence>
<reference evidence="1 2" key="1">
    <citation type="journal article" date="2022" name="New Phytol.">
        <title>Ecological generalism drives hyperdiversity of secondary metabolite gene clusters in xylarialean endophytes.</title>
        <authorList>
            <person name="Franco M.E.E."/>
            <person name="Wisecaver J.H."/>
            <person name="Arnold A.E."/>
            <person name="Ju Y.M."/>
            <person name="Slot J.C."/>
            <person name="Ahrendt S."/>
            <person name="Moore L.P."/>
            <person name="Eastman K.E."/>
            <person name="Scott K."/>
            <person name="Konkel Z."/>
            <person name="Mondo S.J."/>
            <person name="Kuo A."/>
            <person name="Hayes R.D."/>
            <person name="Haridas S."/>
            <person name="Andreopoulos B."/>
            <person name="Riley R."/>
            <person name="LaButti K."/>
            <person name="Pangilinan J."/>
            <person name="Lipzen A."/>
            <person name="Amirebrahimi M."/>
            <person name="Yan J."/>
            <person name="Adam C."/>
            <person name="Keymanesh K."/>
            <person name="Ng V."/>
            <person name="Louie K."/>
            <person name="Northen T."/>
            <person name="Drula E."/>
            <person name="Henrissat B."/>
            <person name="Hsieh H.M."/>
            <person name="Youens-Clark K."/>
            <person name="Lutzoni F."/>
            <person name="Miadlikowska J."/>
            <person name="Eastwood D.C."/>
            <person name="Hamelin R.C."/>
            <person name="Grigoriev I.V."/>
            <person name="U'Ren J.M."/>
        </authorList>
    </citation>
    <scope>NUCLEOTIDE SEQUENCE [LARGE SCALE GENOMIC DNA]</scope>
    <source>
        <strain evidence="1 2">CBS 119005</strain>
    </source>
</reference>
<accession>A0ACB9YMW1</accession>
<comment type="caution">
    <text evidence="1">The sequence shown here is derived from an EMBL/GenBank/DDBJ whole genome shotgun (WGS) entry which is preliminary data.</text>
</comment>